<proteinExistence type="predicted"/>
<dbReference type="PROSITE" id="PS51036">
    <property type="entry name" value="ZF_A20"/>
    <property type="match status" value="1"/>
</dbReference>
<evidence type="ECO:0000313" key="9">
    <source>
        <dbReference type="EMBL" id="CAF0837379.1"/>
    </source>
</evidence>
<dbReference type="EMBL" id="CAJNOK010001950">
    <property type="protein sequence ID" value="CAF0837379.1"/>
    <property type="molecule type" value="Genomic_DNA"/>
</dbReference>
<keyword evidence="12" id="KW-1185">Reference proteome</keyword>
<dbReference type="EMBL" id="CAJNOQ010000575">
    <property type="protein sequence ID" value="CAF0816433.1"/>
    <property type="molecule type" value="Genomic_DNA"/>
</dbReference>
<dbReference type="InterPro" id="IPR002653">
    <property type="entry name" value="Znf_A20"/>
</dbReference>
<dbReference type="EMBL" id="CAJOBA010001950">
    <property type="protein sequence ID" value="CAF3622251.1"/>
    <property type="molecule type" value="Genomic_DNA"/>
</dbReference>
<dbReference type="Proteomes" id="UP000681722">
    <property type="component" value="Unassembled WGS sequence"/>
</dbReference>
<name>A0A813TM04_9BILA</name>
<dbReference type="SMART" id="SM00259">
    <property type="entry name" value="ZnF_A20"/>
    <property type="match status" value="1"/>
</dbReference>
<evidence type="ECO:0000256" key="4">
    <source>
        <dbReference type="PROSITE-ProRule" id="PRU00449"/>
    </source>
</evidence>
<dbReference type="Proteomes" id="UP000677228">
    <property type="component" value="Unassembled WGS sequence"/>
</dbReference>
<feature type="region of interest" description="Disordered" evidence="5">
    <location>
        <begin position="51"/>
        <end position="127"/>
    </location>
</feature>
<dbReference type="PANTHER" id="PTHR10634">
    <property type="entry name" value="AN1-TYPE ZINC FINGER PROTEIN"/>
    <property type="match status" value="1"/>
</dbReference>
<dbReference type="InterPro" id="IPR035896">
    <property type="entry name" value="AN1-like_Znf"/>
</dbReference>
<sequence>MEQPESNPTHCKNGCGFYGSQACEGMCSKCYKAYVKGKYNTGRSSPCNNYYSSSSTNHQTSSTSFTTPQQPQQNEQVMDDSANIVGAMDEDNDNSTTTVTKTDSEKPTSVTNVSENEVNDESSNNNLIPRVVSAPSLPITITKNIDIPKNNSAASYSETDNSVGLESGSLSGTSMDKKKKQKCLICNRKLALTEYPCRCGGHYCSLHRYANEHNCTFDYKEHGQNEIRRNMPVVQGDKITKI</sequence>
<evidence type="ECO:0000313" key="8">
    <source>
        <dbReference type="EMBL" id="CAF0816433.1"/>
    </source>
</evidence>
<keyword evidence="3" id="KW-0862">Zinc</keyword>
<dbReference type="SUPFAM" id="SSF118310">
    <property type="entry name" value="AN1-like Zinc finger"/>
    <property type="match status" value="1"/>
</dbReference>
<keyword evidence="1" id="KW-0479">Metal-binding</keyword>
<dbReference type="Gene3D" id="1.20.5.4770">
    <property type="match status" value="1"/>
</dbReference>
<dbReference type="PANTHER" id="PTHR10634:SF149">
    <property type="entry name" value="AN1-TYPE DOMAIN-CONTAINING PROTEIN-RELATED"/>
    <property type="match status" value="1"/>
</dbReference>
<dbReference type="SUPFAM" id="SSF57716">
    <property type="entry name" value="Glucocorticoid receptor-like (DNA-binding domain)"/>
    <property type="match status" value="1"/>
</dbReference>
<reference evidence="8" key="1">
    <citation type="submission" date="2021-02" db="EMBL/GenBank/DDBJ databases">
        <authorList>
            <person name="Nowell W R."/>
        </authorList>
    </citation>
    <scope>NUCLEOTIDE SEQUENCE</scope>
</reference>
<evidence type="ECO:0000259" key="7">
    <source>
        <dbReference type="PROSITE" id="PS51039"/>
    </source>
</evidence>
<dbReference type="Pfam" id="PF01754">
    <property type="entry name" value="zf-A20"/>
    <property type="match status" value="1"/>
</dbReference>
<dbReference type="InterPro" id="IPR050652">
    <property type="entry name" value="AN1_A20_ZnFinger"/>
</dbReference>
<dbReference type="SMART" id="SM00154">
    <property type="entry name" value="ZnF_AN1"/>
    <property type="match status" value="1"/>
</dbReference>
<evidence type="ECO:0000259" key="6">
    <source>
        <dbReference type="PROSITE" id="PS51036"/>
    </source>
</evidence>
<dbReference type="OrthoDB" id="428577at2759"/>
<dbReference type="PROSITE" id="PS51039">
    <property type="entry name" value="ZF_AN1"/>
    <property type="match status" value="1"/>
</dbReference>
<keyword evidence="2 4" id="KW-0863">Zinc-finger</keyword>
<evidence type="ECO:0000313" key="10">
    <source>
        <dbReference type="EMBL" id="CAF3602522.1"/>
    </source>
</evidence>
<comment type="caution">
    <text evidence="8">The sequence shown here is derived from an EMBL/GenBank/DDBJ whole genome shotgun (WGS) entry which is preliminary data.</text>
</comment>
<gene>
    <name evidence="8" type="ORF">GPM918_LOCUS4310</name>
    <name evidence="9" type="ORF">OVA965_LOCUS6466</name>
    <name evidence="10" type="ORF">SRO942_LOCUS4311</name>
    <name evidence="11" type="ORF">TMI583_LOCUS6462</name>
</gene>
<feature type="compositionally biased region" description="Low complexity" evidence="5">
    <location>
        <begin position="108"/>
        <end position="126"/>
    </location>
</feature>
<dbReference type="Proteomes" id="UP000663829">
    <property type="component" value="Unassembled WGS sequence"/>
</dbReference>
<dbReference type="AlphaFoldDB" id="A0A813TM04"/>
<dbReference type="GO" id="GO:0008270">
    <property type="term" value="F:zinc ion binding"/>
    <property type="evidence" value="ECO:0007669"/>
    <property type="project" value="UniProtKB-KW"/>
</dbReference>
<evidence type="ECO:0000313" key="11">
    <source>
        <dbReference type="EMBL" id="CAF3622251.1"/>
    </source>
</evidence>
<feature type="domain" description="AN1-type" evidence="7">
    <location>
        <begin position="177"/>
        <end position="223"/>
    </location>
</feature>
<evidence type="ECO:0000256" key="5">
    <source>
        <dbReference type="SAM" id="MobiDB-lite"/>
    </source>
</evidence>
<evidence type="ECO:0000256" key="1">
    <source>
        <dbReference type="ARBA" id="ARBA00022723"/>
    </source>
</evidence>
<organism evidence="8 12">
    <name type="scientific">Didymodactylos carnosus</name>
    <dbReference type="NCBI Taxonomy" id="1234261"/>
    <lineage>
        <taxon>Eukaryota</taxon>
        <taxon>Metazoa</taxon>
        <taxon>Spiralia</taxon>
        <taxon>Gnathifera</taxon>
        <taxon>Rotifera</taxon>
        <taxon>Eurotatoria</taxon>
        <taxon>Bdelloidea</taxon>
        <taxon>Philodinida</taxon>
        <taxon>Philodinidae</taxon>
        <taxon>Didymodactylos</taxon>
    </lineage>
</organism>
<dbReference type="EMBL" id="CAJOBC010000575">
    <property type="protein sequence ID" value="CAF3602522.1"/>
    <property type="molecule type" value="Genomic_DNA"/>
</dbReference>
<feature type="domain" description="A20-type" evidence="6">
    <location>
        <begin position="5"/>
        <end position="39"/>
    </location>
</feature>
<dbReference type="Pfam" id="PF01428">
    <property type="entry name" value="zf-AN1"/>
    <property type="match status" value="1"/>
</dbReference>
<protein>
    <submittedName>
        <fullName evidence="8">Uncharacterized protein</fullName>
    </submittedName>
</protein>
<accession>A0A813TM04</accession>
<dbReference type="GO" id="GO:0003677">
    <property type="term" value="F:DNA binding"/>
    <property type="evidence" value="ECO:0007669"/>
    <property type="project" value="InterPro"/>
</dbReference>
<dbReference type="Proteomes" id="UP000682733">
    <property type="component" value="Unassembled WGS sequence"/>
</dbReference>
<feature type="compositionally biased region" description="Low complexity" evidence="5">
    <location>
        <begin position="51"/>
        <end position="73"/>
    </location>
</feature>
<evidence type="ECO:0000256" key="3">
    <source>
        <dbReference type="ARBA" id="ARBA00022833"/>
    </source>
</evidence>
<dbReference type="InterPro" id="IPR000058">
    <property type="entry name" value="Znf_AN1"/>
</dbReference>
<evidence type="ECO:0000256" key="2">
    <source>
        <dbReference type="ARBA" id="ARBA00022771"/>
    </source>
</evidence>
<dbReference type="Gene3D" id="4.10.1110.10">
    <property type="entry name" value="AN1-like Zinc finger"/>
    <property type="match status" value="1"/>
</dbReference>
<evidence type="ECO:0000313" key="12">
    <source>
        <dbReference type="Proteomes" id="UP000663829"/>
    </source>
</evidence>